<dbReference type="Gene3D" id="2.160.20.160">
    <property type="match status" value="1"/>
</dbReference>
<dbReference type="Proteomes" id="UP000663508">
    <property type="component" value="Plasmid pVL1_4"/>
</dbReference>
<evidence type="ECO:0000256" key="1">
    <source>
        <dbReference type="ARBA" id="ARBA00004613"/>
    </source>
</evidence>
<feature type="domain" description="Haemolysin-type calcium binding-related" evidence="3">
    <location>
        <begin position="501"/>
        <end position="534"/>
    </location>
</feature>
<feature type="domain" description="Haemolysin-type calcium binding-related" evidence="3">
    <location>
        <begin position="360"/>
        <end position="393"/>
    </location>
</feature>
<keyword evidence="4" id="KW-0614">Plasmid</keyword>
<sequence length="2020" mass="207937">MTRSQIFDSLEIAFDRRSHGSDLYIYSQGDDNYIIDERDVFGGSKDKLVLTDINSGSVSLTRNGDDVTLTLAPATPGGSDGGQITLRGQFDPFYDKGVEQIVFADGTSWSAEDMRRTIIAQATTPGNDTIVGSTGSDTLVGGRGNDLLQGRDGNDTYIYARGDGTDTITEWGFGGNDKLVLTDINPGDVSLVRVGSNGNAANDGTSVRLVIAPSSQEAGDGGSVLLTGGLEDAYDTGVERITFADGTVWTPADLRLKLLAQATTSGNDTIVGFNGDDTLVGGRGDDILKGGSGNDTYIYARGDGNDTITEWGFGGNDKLVLTDINPGDVSLVRVGSNGNAANDGTSVRLVIAPSSQEAGDGGSVLLTGGLEDAYDTGVERITFADGTVWTPADLRLKLLAQATTSGNDTIVGFNGDDTLVGGRGDDILKGGSGNDTYIYARGDGNDTITEWGFGGNKDKLVLTDINPGDVSLVRVGSDGNAANDGTSVRLVIAPSSQEAGDGGSVLLTGGLEDAYDTGVERIAFADGTVWTPADLRLKLLAQATTSGNDTIVGFNGDDTLVGGRGDDILKGGSGNDTYIYARGDGNDTITEWGFGGNDKLVLTDINPGDVSLVRVGSDGNAANDGTSVRLVIAPSSQEAGDGGSVLLTGGLEDAYDTGVERIAFADGTVWTPADLRLKLLAQASTSGNDTIVGFNGDDTLVGGRGDDILQGGSGNDTYIYARGDGNDTITEWGFGGNKDKLVLTDINPGDVSLVRVGSNGNAANDGTSVRLVIAPSSQEAGDGSSVLLTGGLEDAYDTGVERITFADGTVWTPADLRLKLLAQATTSGNDTIVGFNGDDTLVGGRGGDLLQGGSGNDTYIYARGDGNDTITEWGFGGNKDKLVLADIDPAAVSIARFGDDVILTIAPTTPGGSDGGQITLRGQLNASYDKGIEQVVFANGTIWSAAYLTELARNKLIDTIYGTDGNDTFATTESGAIIVGGRGDDTISASGTGSNTYQFSRGDGHDTITNTGSGYTRSDRLLLTDINPGEVTLTRYGDALTVAVAGTSDAVIAAYQFWGDGKQQGVGSIQFADGTVWDRAAIAAQAIIMGTAGNDSLSVPTNGVTVQAGRGDDVISVSGTGANTFRFSKGDGRDTITNPGSGYTRSDRLLLTDINPGEVTLTRSGDALTVAVAGTSDAITAAYQFWGGGQQQGVGSIQFADGTVWDRAAIAAQAIIMGTAGNDSLSVPTNGVTVQAGRGDDVISVSGTGANTFRFSKGDGRDTITNPGSGYTRSDRLLLTDINPGEVTLSRSGDALTVAIAGTSDAITAAYQFWGDGKQQGVGSIQFADGTVWDRTAIAANVVMMGTAGNDTLTGSTNSDILLGGRGNDYLSGRQGSDTYLYDRGDGSDIIDDTGTTDSDIDRLVLRGINPGAVSLTRSSNDVILTIAPSTSGGSDGGQVTLRSQFDPVYNKGVEQVVFADGTIWTADTLKKKISILLSTEGNDKITTGAVNDTIDGLGGDDYIETQDGNDYLIGNLGSDTLAGGSGDDTYLYARGDGDDTIIDTHWRGGNDKLLLTGVASDAVSLSRNGDDAILTIAPSSAGGIDGGRITLVAQINPDGQKGIEQIAFADNVTWSANDLRQMLLAAQATPGADSIVGFNTNDVLRGGLGNDTLAGGSGDDTYLYARGDGDDTIIDTHWRGGNDKLLLTGAASDAISLSRNGDDAILTIAPSSAGSGDGGRITLVAQLDLDSQKGIEQITFADNVTWSANDLRLNLLAASITPGADSIVGFNTNDVLRGGLGNDTLAGGSGDDTYLYARGDSDDTIIDTHWRGGNDKLLLTGVTPDAISLSRNGDDAILTIAPSSAGSGDGGRITLVAQLDLDSQKGIEQITFADNVTWSANDLRLNLLAASITPGADSIVGFNTNDVLRGGLGNDTLAGGSGDDTYLYARGDGDDTIIDTHWRGGNDKLLLTGVTSDAISLSRNGDDAILTIAPSSTGGTDGGRITLIAQISPDGQKGIEQIAFDDVTWSASDLRGKFS</sequence>
<comment type="subcellular location">
    <subcellularLocation>
        <location evidence="1">Secreted</location>
    </subcellularLocation>
</comment>
<feature type="domain" description="Haemolysin-type calcium binding-related" evidence="3">
    <location>
        <begin position="641"/>
        <end position="674"/>
    </location>
</feature>
<dbReference type="GO" id="GO:0005509">
    <property type="term" value="F:calcium ion binding"/>
    <property type="evidence" value="ECO:0007669"/>
    <property type="project" value="InterPro"/>
</dbReference>
<dbReference type="InterPro" id="IPR011049">
    <property type="entry name" value="Serralysin-like_metalloprot_C"/>
</dbReference>
<dbReference type="InterPro" id="IPR001343">
    <property type="entry name" value="Hemolysn_Ca-bd"/>
</dbReference>
<keyword evidence="2" id="KW-0964">Secreted</keyword>
<feature type="domain" description="Haemolysin-type calcium binding-related" evidence="3">
    <location>
        <begin position="220"/>
        <end position="253"/>
    </location>
</feature>
<feature type="domain" description="Haemolysin-type calcium binding-related" evidence="3">
    <location>
        <begin position="1168"/>
        <end position="1208"/>
    </location>
</feature>
<dbReference type="EMBL" id="AP024149">
    <property type="protein sequence ID" value="BCM88038.1"/>
    <property type="molecule type" value="Genomic_DNA"/>
</dbReference>
<evidence type="ECO:0000313" key="4">
    <source>
        <dbReference type="EMBL" id="BCM88038.1"/>
    </source>
</evidence>
<dbReference type="PRINTS" id="PR00313">
    <property type="entry name" value="CABNDNGRPT"/>
</dbReference>
<evidence type="ECO:0000313" key="5">
    <source>
        <dbReference type="Proteomes" id="UP000663508"/>
    </source>
</evidence>
<feature type="domain" description="Haemolysin-type calcium binding-related" evidence="3">
    <location>
        <begin position="1296"/>
        <end position="1336"/>
    </location>
</feature>
<reference evidence="4" key="1">
    <citation type="submission" date="2020-11" db="EMBL/GenBank/DDBJ databases">
        <title>Complete genome sequence of a novel pathogenic Methylobacterium strain isolated from rice in Vietnam.</title>
        <authorList>
            <person name="Lai K."/>
            <person name="Okazaki S."/>
            <person name="Higashi K."/>
            <person name="Mori H."/>
            <person name="Toyoda A."/>
            <person name="Kurokawa K."/>
        </authorList>
    </citation>
    <scope>NUCLEOTIDE SEQUENCE</scope>
    <source>
        <strain evidence="4">VL1</strain>
        <plasmid evidence="4">pVL1_4</plasmid>
    </source>
</reference>
<dbReference type="Pfam" id="PF06594">
    <property type="entry name" value="HCBP_related"/>
    <property type="match status" value="11"/>
</dbReference>
<feature type="domain" description="Haemolysin-type calcium binding-related" evidence="3">
    <location>
        <begin position="797"/>
        <end position="815"/>
    </location>
</feature>
<dbReference type="PROSITE" id="PS00330">
    <property type="entry name" value="HEMOLYSIN_CALCIUM"/>
    <property type="match status" value="15"/>
</dbReference>
<dbReference type="KEGG" id="mind:mvi_64990"/>
<dbReference type="SUPFAM" id="SSF51120">
    <property type="entry name" value="beta-Roll"/>
    <property type="match status" value="14"/>
</dbReference>
<dbReference type="Gene3D" id="2.150.10.10">
    <property type="entry name" value="Serralysin-like metalloprotease, C-terminal"/>
    <property type="match status" value="9"/>
</dbReference>
<proteinExistence type="predicted"/>
<geneLocation type="plasmid" evidence="4 5">
    <name>pVL1_4</name>
</geneLocation>
<evidence type="ECO:0000259" key="3">
    <source>
        <dbReference type="Pfam" id="PF06594"/>
    </source>
</evidence>
<feature type="domain" description="Haemolysin-type calcium binding-related" evidence="3">
    <location>
        <begin position="81"/>
        <end position="112"/>
    </location>
</feature>
<dbReference type="Pfam" id="PF00353">
    <property type="entry name" value="HemolysinCabind"/>
    <property type="match status" value="12"/>
</dbReference>
<evidence type="ECO:0000256" key="2">
    <source>
        <dbReference type="ARBA" id="ARBA00022525"/>
    </source>
</evidence>
<organism evidence="4 5">
    <name type="scientific">Methylobacterium indicum</name>
    <dbReference type="NCBI Taxonomy" id="1775910"/>
    <lineage>
        <taxon>Bacteria</taxon>
        <taxon>Pseudomonadati</taxon>
        <taxon>Pseudomonadota</taxon>
        <taxon>Alphaproteobacteria</taxon>
        <taxon>Hyphomicrobiales</taxon>
        <taxon>Methylobacteriaceae</taxon>
        <taxon>Methylobacterium</taxon>
    </lineage>
</organism>
<dbReference type="PANTHER" id="PTHR38340:SF1">
    <property type="entry name" value="S-LAYER PROTEIN"/>
    <property type="match status" value="1"/>
</dbReference>
<name>A0A8H9CA75_9HYPH</name>
<feature type="domain" description="Haemolysin-type calcium binding-related" evidence="3">
    <location>
        <begin position="909"/>
        <end position="947"/>
    </location>
</feature>
<protein>
    <recommendedName>
        <fullName evidence="3">Haemolysin-type calcium binding-related domain-containing protein</fullName>
    </recommendedName>
</protein>
<gene>
    <name evidence="4" type="ORF">mvi_64990</name>
</gene>
<dbReference type="GO" id="GO:0005576">
    <property type="term" value="C:extracellular region"/>
    <property type="evidence" value="ECO:0007669"/>
    <property type="project" value="UniProtKB-SubCell"/>
</dbReference>
<feature type="domain" description="Haemolysin-type calcium binding-related" evidence="3">
    <location>
        <begin position="1437"/>
        <end position="1469"/>
    </location>
</feature>
<feature type="domain" description="Haemolysin-type calcium binding-related" evidence="3">
    <location>
        <begin position="1040"/>
        <end position="1080"/>
    </location>
</feature>
<accession>A0A8H9CA75</accession>
<dbReference type="InterPro" id="IPR050557">
    <property type="entry name" value="RTX_toxin/Mannuronan_C5-epim"/>
</dbReference>
<dbReference type="InterPro" id="IPR010566">
    <property type="entry name" value="Haemolys_ca-bd"/>
</dbReference>
<dbReference type="InterPro" id="IPR018511">
    <property type="entry name" value="Hemolysin-typ_Ca-bd_CS"/>
</dbReference>
<dbReference type="PANTHER" id="PTHR38340">
    <property type="entry name" value="S-LAYER PROTEIN"/>
    <property type="match status" value="1"/>
</dbReference>